<dbReference type="Pfam" id="PF01171">
    <property type="entry name" value="ATP_bind_3"/>
    <property type="match status" value="2"/>
</dbReference>
<dbReference type="PANTHER" id="PTHR43033:SF1">
    <property type="entry name" value="TRNA(ILE)-LYSIDINE SYNTHASE-RELATED"/>
    <property type="match status" value="1"/>
</dbReference>
<keyword evidence="2" id="KW-0436">Ligase</keyword>
<dbReference type="OrthoDB" id="434144at2759"/>
<evidence type="ECO:0000256" key="7">
    <source>
        <dbReference type="SAM" id="MobiDB-lite"/>
    </source>
</evidence>
<feature type="region of interest" description="Disordered" evidence="7">
    <location>
        <begin position="590"/>
        <end position="683"/>
    </location>
</feature>
<accession>A0A3N2PWB5</accession>
<evidence type="ECO:0000256" key="3">
    <source>
        <dbReference type="ARBA" id="ARBA00022694"/>
    </source>
</evidence>
<evidence type="ECO:0000313" key="9">
    <source>
        <dbReference type="EMBL" id="ROT38777.1"/>
    </source>
</evidence>
<feature type="compositionally biased region" description="Low complexity" evidence="7">
    <location>
        <begin position="452"/>
        <end position="470"/>
    </location>
</feature>
<dbReference type="RefSeq" id="XP_028466583.1">
    <property type="nucleotide sequence ID" value="XM_028611960.1"/>
</dbReference>
<feature type="compositionally biased region" description="Low complexity" evidence="7">
    <location>
        <begin position="636"/>
        <end position="650"/>
    </location>
</feature>
<keyword evidence="5" id="KW-0067">ATP-binding</keyword>
<keyword evidence="10" id="KW-1185">Reference proteome</keyword>
<feature type="domain" description="tRNA(Ile)-lysidine/2-thiocytidine synthase N-terminal" evidence="8">
    <location>
        <begin position="22"/>
        <end position="148"/>
    </location>
</feature>
<feature type="compositionally biased region" description="Basic residues" evidence="7">
    <location>
        <begin position="754"/>
        <end position="788"/>
    </location>
</feature>
<dbReference type="Gene3D" id="3.40.50.620">
    <property type="entry name" value="HUPs"/>
    <property type="match status" value="2"/>
</dbReference>
<protein>
    <recommendedName>
        <fullName evidence="1">tRNA(Ile)-lysidine synthetase</fullName>
        <ecNumber evidence="1">6.3.4.19</ecNumber>
    </recommendedName>
</protein>
<dbReference type="InterPro" id="IPR014729">
    <property type="entry name" value="Rossmann-like_a/b/a_fold"/>
</dbReference>
<gene>
    <name evidence="9" type="ORF">SODALDRAFT_333399</name>
</gene>
<dbReference type="SUPFAM" id="SSF52402">
    <property type="entry name" value="Adenine nucleotide alpha hydrolases-like"/>
    <property type="match status" value="1"/>
</dbReference>
<dbReference type="InterPro" id="IPR012795">
    <property type="entry name" value="tRNA_Ile_lys_synt_N"/>
</dbReference>
<evidence type="ECO:0000256" key="2">
    <source>
        <dbReference type="ARBA" id="ARBA00022598"/>
    </source>
</evidence>
<dbReference type="PANTHER" id="PTHR43033">
    <property type="entry name" value="TRNA(ILE)-LYSIDINE SYNTHASE-RELATED"/>
    <property type="match status" value="1"/>
</dbReference>
<evidence type="ECO:0000256" key="1">
    <source>
        <dbReference type="ARBA" id="ARBA00013267"/>
    </source>
</evidence>
<feature type="domain" description="tRNA(Ile)-lysidine/2-thiocytidine synthase N-terminal" evidence="8">
    <location>
        <begin position="247"/>
        <end position="293"/>
    </location>
</feature>
<evidence type="ECO:0000256" key="6">
    <source>
        <dbReference type="ARBA" id="ARBA00048539"/>
    </source>
</evidence>
<evidence type="ECO:0000259" key="8">
    <source>
        <dbReference type="Pfam" id="PF01171"/>
    </source>
</evidence>
<dbReference type="GO" id="GO:0008033">
    <property type="term" value="P:tRNA processing"/>
    <property type="evidence" value="ECO:0007669"/>
    <property type="project" value="UniProtKB-KW"/>
</dbReference>
<dbReference type="STRING" id="1314773.A0A3N2PWB5"/>
<dbReference type="GeneID" id="39580438"/>
<evidence type="ECO:0000256" key="5">
    <source>
        <dbReference type="ARBA" id="ARBA00022840"/>
    </source>
</evidence>
<dbReference type="InterPro" id="IPR012094">
    <property type="entry name" value="tRNA_Ile_lys_synt"/>
</dbReference>
<dbReference type="Proteomes" id="UP000272025">
    <property type="component" value="Unassembled WGS sequence"/>
</dbReference>
<sequence length="800" mass="90196">MALAFLFNRLRELDPNFRIADSNLNYKIKAFVVDHRLRAESSREASAVATQLNRMKHITAEVLAINWAKDLRHDQSVDLENRNPAELPNVESIARRLRYRRIGAQCQNCGVMSLFTAHHQDDQYETVLMRLLNGHGSRGLRGMLPAANIPECHDMHGVYESGLLDDQLRKRPALGFAPRRRDRRSIRREMRSQIDLPTYMAELRAGQQTDLDIAYFDEEYEYETRTGTGTGTRTRTRTAVPPIPTEDAGVMLYRPLLPFGKDRLVATCEANGVAWFEDATNRDPTLTMRNAVRWTCAHHQLPAALQKPSVLRLSRNCLARSRAHDAEAERWLRKMRIHDFDPNAGTLVVGLPDLALPSSPPWNGRTGTRRWRYSRRRRELRLVHRRVIAALLVRRLLAFVTPDHHLPQIASLRSPIARLFPSIGDPAELARLDKEPKPFNQGSVLFIPLPSASSSSSSTSSSPSTTSSPPKWFLTRQPYPSSKPLPSLSSIQNDHFPGSFVFLTSPSTQPRPEMPWRRWNKWRLFDGRFWVRIRTRHKGLLRVAPFHPAHAKDFRDGLDPPGRDLLADVLRRYAPGKVRYTLPALYSVESWPERDSPGPLPGPLPRSTPRQRGGGGGTTSGGWLHASSGDGEGKDTTPSSTTSSTTSTTSSGGGGGSSSNNNDGPQQPSKGEKRPQKHASPVLEGIDIWRGEKRRIKLLALLTMGVHLPGLEEWVEWEVRYKRVDQRMLEKTMPMGFMSALAPSPSWVSPRGKTTMRPRRARAVRGRRAARTTRARARAKARAVRAPVGRRRVPLRRRVA</sequence>
<dbReference type="EMBL" id="ML119055">
    <property type="protein sequence ID" value="ROT38777.1"/>
    <property type="molecule type" value="Genomic_DNA"/>
</dbReference>
<feature type="region of interest" description="Disordered" evidence="7">
    <location>
        <begin position="746"/>
        <end position="788"/>
    </location>
</feature>
<keyword evidence="4" id="KW-0547">Nucleotide-binding</keyword>
<feature type="region of interest" description="Disordered" evidence="7">
    <location>
        <begin position="452"/>
        <end position="475"/>
    </location>
</feature>
<evidence type="ECO:0000313" key="10">
    <source>
        <dbReference type="Proteomes" id="UP000272025"/>
    </source>
</evidence>
<dbReference type="GO" id="GO:0032267">
    <property type="term" value="F:tRNA(Ile)-lysidine synthase activity"/>
    <property type="evidence" value="ECO:0007669"/>
    <property type="project" value="UniProtKB-EC"/>
</dbReference>
<organism evidence="9 10">
    <name type="scientific">Sodiomyces alkalinus (strain CBS 110278 / VKM F-3762 / F11)</name>
    <name type="common">Alkaliphilic filamentous fungus</name>
    <dbReference type="NCBI Taxonomy" id="1314773"/>
    <lineage>
        <taxon>Eukaryota</taxon>
        <taxon>Fungi</taxon>
        <taxon>Dikarya</taxon>
        <taxon>Ascomycota</taxon>
        <taxon>Pezizomycotina</taxon>
        <taxon>Sordariomycetes</taxon>
        <taxon>Hypocreomycetidae</taxon>
        <taxon>Glomerellales</taxon>
        <taxon>Plectosphaerellaceae</taxon>
        <taxon>Sodiomyces</taxon>
    </lineage>
</organism>
<keyword evidence="9" id="KW-0378">Hydrolase</keyword>
<proteinExistence type="predicted"/>
<dbReference type="InterPro" id="IPR011063">
    <property type="entry name" value="TilS/TtcA_N"/>
</dbReference>
<name>A0A3N2PWB5_SODAK</name>
<dbReference type="GO" id="GO:0016787">
    <property type="term" value="F:hydrolase activity"/>
    <property type="evidence" value="ECO:0007669"/>
    <property type="project" value="UniProtKB-KW"/>
</dbReference>
<dbReference type="CDD" id="cd01992">
    <property type="entry name" value="TilS_N"/>
    <property type="match status" value="1"/>
</dbReference>
<comment type="catalytic activity">
    <reaction evidence="6">
        <text>cytidine(34) in tRNA(Ile2) + L-lysine + ATP = lysidine(34) in tRNA(Ile2) + AMP + diphosphate + H(+)</text>
        <dbReference type="Rhea" id="RHEA:43744"/>
        <dbReference type="Rhea" id="RHEA-COMP:10625"/>
        <dbReference type="Rhea" id="RHEA-COMP:10670"/>
        <dbReference type="ChEBI" id="CHEBI:15378"/>
        <dbReference type="ChEBI" id="CHEBI:30616"/>
        <dbReference type="ChEBI" id="CHEBI:32551"/>
        <dbReference type="ChEBI" id="CHEBI:33019"/>
        <dbReference type="ChEBI" id="CHEBI:82748"/>
        <dbReference type="ChEBI" id="CHEBI:83665"/>
        <dbReference type="ChEBI" id="CHEBI:456215"/>
        <dbReference type="EC" id="6.3.4.19"/>
    </reaction>
</comment>
<keyword evidence="3" id="KW-0819">tRNA processing</keyword>
<feature type="compositionally biased region" description="Polar residues" evidence="7">
    <location>
        <begin position="660"/>
        <end position="669"/>
    </location>
</feature>
<evidence type="ECO:0000256" key="4">
    <source>
        <dbReference type="ARBA" id="ARBA00022741"/>
    </source>
</evidence>
<reference evidence="9 10" key="1">
    <citation type="journal article" date="2018" name="Mol. Ecol.">
        <title>The obligate alkalophilic soda-lake fungus Sodiomyces alkalinus has shifted to a protein diet.</title>
        <authorList>
            <person name="Grum-Grzhimaylo A.A."/>
            <person name="Falkoski D.L."/>
            <person name="van den Heuvel J."/>
            <person name="Valero-Jimenez C.A."/>
            <person name="Min B."/>
            <person name="Choi I.G."/>
            <person name="Lipzen A."/>
            <person name="Daum C.G."/>
            <person name="Aanen D.K."/>
            <person name="Tsang A."/>
            <person name="Henrissat B."/>
            <person name="Bilanenko E.N."/>
            <person name="de Vries R.P."/>
            <person name="van Kan J.A.L."/>
            <person name="Grigoriev I.V."/>
            <person name="Debets A.J.M."/>
        </authorList>
    </citation>
    <scope>NUCLEOTIDE SEQUENCE [LARGE SCALE GENOMIC DNA]</scope>
    <source>
        <strain evidence="9 10">F11</strain>
    </source>
</reference>
<dbReference type="AlphaFoldDB" id="A0A3N2PWB5"/>
<dbReference type="EC" id="6.3.4.19" evidence="1"/>
<dbReference type="GO" id="GO:0005524">
    <property type="term" value="F:ATP binding"/>
    <property type="evidence" value="ECO:0007669"/>
    <property type="project" value="UniProtKB-KW"/>
</dbReference>